<evidence type="ECO:0000313" key="2">
    <source>
        <dbReference type="EMBL" id="TDH18893.1"/>
    </source>
</evidence>
<name>A0A4R5P621_9MYCO</name>
<evidence type="ECO:0000256" key="1">
    <source>
        <dbReference type="SAM" id="MobiDB-lite"/>
    </source>
</evidence>
<reference evidence="2 3" key="1">
    <citation type="journal article" date="2019" name="Sci. Rep.">
        <title>Extended insight into the Mycobacterium chelonae-abscessus complex through whole genome sequencing of Mycobacterium salmoniphilum outbreak and Mycobacterium salmoniphilum-like strains.</title>
        <authorList>
            <person name="Behra P.R.K."/>
            <person name="Das S."/>
            <person name="Pettersson B.M.F."/>
            <person name="Shirreff L."/>
            <person name="DuCote T."/>
            <person name="Jacobsson K.G."/>
            <person name="Ennis D.G."/>
            <person name="Kirsebom L.A."/>
        </authorList>
    </citation>
    <scope>NUCLEOTIDE SEQUENCE [LARGE SCALE GENOMIC DNA]</scope>
    <source>
        <strain evidence="2 3">DSM 45524</strain>
    </source>
</reference>
<gene>
    <name evidence="2" type="ORF">EJ571_20060</name>
</gene>
<dbReference type="RefSeq" id="WP_078334066.1">
    <property type="nucleotide sequence ID" value="NZ_MAFQ01000006.1"/>
</dbReference>
<dbReference type="EMBL" id="RXLR01000019">
    <property type="protein sequence ID" value="TDH18893.1"/>
    <property type="molecule type" value="Genomic_DNA"/>
</dbReference>
<dbReference type="AlphaFoldDB" id="A0A4R5P621"/>
<dbReference type="Proteomes" id="UP000295627">
    <property type="component" value="Unassembled WGS sequence"/>
</dbReference>
<accession>A0A4R5P621</accession>
<sequence length="68" mass="7292">MVPAQVAIQERAVIRVQVAIQERAVIRVQVAVQELAVVPERPVVAEPRVPATSVEPAPAVPVPRALEP</sequence>
<organism evidence="2 3">
    <name type="scientific">Mycobacteroides franklinii</name>
    <dbReference type="NCBI Taxonomy" id="948102"/>
    <lineage>
        <taxon>Bacteria</taxon>
        <taxon>Bacillati</taxon>
        <taxon>Actinomycetota</taxon>
        <taxon>Actinomycetes</taxon>
        <taxon>Mycobacteriales</taxon>
        <taxon>Mycobacteriaceae</taxon>
        <taxon>Mycobacteroides</taxon>
    </lineage>
</organism>
<proteinExistence type="predicted"/>
<feature type="region of interest" description="Disordered" evidence="1">
    <location>
        <begin position="48"/>
        <end position="68"/>
    </location>
</feature>
<evidence type="ECO:0000313" key="3">
    <source>
        <dbReference type="Proteomes" id="UP000295627"/>
    </source>
</evidence>
<protein>
    <submittedName>
        <fullName evidence="2">Uncharacterized protein</fullName>
    </submittedName>
</protein>
<comment type="caution">
    <text evidence="2">The sequence shown here is derived from an EMBL/GenBank/DDBJ whole genome shotgun (WGS) entry which is preliminary data.</text>
</comment>